<evidence type="ECO:0000313" key="1">
    <source>
        <dbReference type="EMBL" id="MFC3579099.1"/>
    </source>
</evidence>
<gene>
    <name evidence="1" type="ORF">ACFONA_02890</name>
</gene>
<dbReference type="PANTHER" id="PTHR36154">
    <property type="entry name" value="DNA-BINDING TRANSCRIPTIONAL ACTIVATOR ALPA"/>
    <property type="match status" value="1"/>
</dbReference>
<dbReference type="RefSeq" id="WP_261295949.1">
    <property type="nucleotide sequence ID" value="NZ_JANQBK010000024.1"/>
</dbReference>
<protein>
    <submittedName>
        <fullName evidence="1">Helix-turn-helix transcriptional regulator</fullName>
    </submittedName>
</protein>
<dbReference type="Proteomes" id="UP001595713">
    <property type="component" value="Unassembled WGS sequence"/>
</dbReference>
<dbReference type="InterPro" id="IPR010260">
    <property type="entry name" value="AlpA"/>
</dbReference>
<comment type="caution">
    <text evidence="1">The sequence shown here is derived from an EMBL/GenBank/DDBJ whole genome shotgun (WGS) entry which is preliminary data.</text>
</comment>
<dbReference type="InterPro" id="IPR052931">
    <property type="entry name" value="Prophage_regulatory_activator"/>
</dbReference>
<evidence type="ECO:0000313" key="2">
    <source>
        <dbReference type="Proteomes" id="UP001595713"/>
    </source>
</evidence>
<organism evidence="1 2">
    <name type="scientific">Sphingomonas hylomeconis</name>
    <dbReference type="NCBI Taxonomy" id="1395958"/>
    <lineage>
        <taxon>Bacteria</taxon>
        <taxon>Pseudomonadati</taxon>
        <taxon>Pseudomonadota</taxon>
        <taxon>Alphaproteobacteria</taxon>
        <taxon>Sphingomonadales</taxon>
        <taxon>Sphingomonadaceae</taxon>
        <taxon>Sphingomonas</taxon>
    </lineage>
</organism>
<sequence length="67" mass="7718">MIDRSRDSLVRLPEVRRRTGLSTPTIYRKMKVGEFPVRIALSANVVAWYESDINRWVSNPLGWQSAA</sequence>
<dbReference type="Gene3D" id="1.10.238.160">
    <property type="match status" value="1"/>
</dbReference>
<keyword evidence="2" id="KW-1185">Reference proteome</keyword>
<dbReference type="PANTHER" id="PTHR36154:SF1">
    <property type="entry name" value="DNA-BINDING TRANSCRIPTIONAL ACTIVATOR ALPA"/>
    <property type="match status" value="1"/>
</dbReference>
<name>A0ABV7SQ60_9SPHN</name>
<dbReference type="EMBL" id="JBHRXP010000001">
    <property type="protein sequence ID" value="MFC3579099.1"/>
    <property type="molecule type" value="Genomic_DNA"/>
</dbReference>
<dbReference type="Pfam" id="PF05930">
    <property type="entry name" value="Phage_AlpA"/>
    <property type="match status" value="1"/>
</dbReference>
<reference evidence="2" key="1">
    <citation type="journal article" date="2019" name="Int. J. Syst. Evol. Microbiol.">
        <title>The Global Catalogue of Microorganisms (GCM) 10K type strain sequencing project: providing services to taxonomists for standard genome sequencing and annotation.</title>
        <authorList>
            <consortium name="The Broad Institute Genomics Platform"/>
            <consortium name="The Broad Institute Genome Sequencing Center for Infectious Disease"/>
            <person name="Wu L."/>
            <person name="Ma J."/>
        </authorList>
    </citation>
    <scope>NUCLEOTIDE SEQUENCE [LARGE SCALE GENOMIC DNA]</scope>
    <source>
        <strain evidence="2">KCTC 42739</strain>
    </source>
</reference>
<proteinExistence type="predicted"/>
<accession>A0ABV7SQ60</accession>